<proteinExistence type="predicted"/>
<sequence>MARRRARHGRTSVLISHRLGAVREADLIVVLSEGKITERGAHDALMALNGEYARLYTLQSSAYAPR</sequence>
<dbReference type="Proteomes" id="UP000198318">
    <property type="component" value="Unassembled WGS sequence"/>
</dbReference>
<dbReference type="EMBL" id="FZOR01000002">
    <property type="protein sequence ID" value="SNS30779.1"/>
    <property type="molecule type" value="Genomic_DNA"/>
</dbReference>
<dbReference type="SUPFAM" id="SSF52540">
    <property type="entry name" value="P-loop containing nucleoside triphosphate hydrolases"/>
    <property type="match status" value="1"/>
</dbReference>
<dbReference type="InterPro" id="IPR039421">
    <property type="entry name" value="Type_1_exporter"/>
</dbReference>
<dbReference type="Gene3D" id="3.40.50.300">
    <property type="entry name" value="P-loop containing nucleotide triphosphate hydrolases"/>
    <property type="match status" value="1"/>
</dbReference>
<accession>A0A239DEI0</accession>
<evidence type="ECO:0000313" key="2">
    <source>
        <dbReference type="Proteomes" id="UP000198318"/>
    </source>
</evidence>
<keyword evidence="2" id="KW-1185">Reference proteome</keyword>
<dbReference type="RefSeq" id="WP_245868214.1">
    <property type="nucleotide sequence ID" value="NZ_FZOR01000002.1"/>
</dbReference>
<evidence type="ECO:0008006" key="3">
    <source>
        <dbReference type="Google" id="ProtNLM"/>
    </source>
</evidence>
<dbReference type="AlphaFoldDB" id="A0A239DEI0"/>
<gene>
    <name evidence="1" type="ORF">SAMN05443665_1002264</name>
</gene>
<dbReference type="PANTHER" id="PTHR43394:SF1">
    <property type="entry name" value="ATP-BINDING CASSETTE SUB-FAMILY B MEMBER 10, MITOCHONDRIAL"/>
    <property type="match status" value="1"/>
</dbReference>
<reference evidence="1 2" key="1">
    <citation type="submission" date="2017-06" db="EMBL/GenBank/DDBJ databases">
        <authorList>
            <person name="Kim H.J."/>
            <person name="Triplett B.A."/>
        </authorList>
    </citation>
    <scope>NUCLEOTIDE SEQUENCE [LARGE SCALE GENOMIC DNA]</scope>
    <source>
        <strain evidence="1 2">DSM 44715</strain>
    </source>
</reference>
<dbReference type="PANTHER" id="PTHR43394">
    <property type="entry name" value="ATP-DEPENDENT PERMEASE MDL1, MITOCHONDRIAL"/>
    <property type="match status" value="1"/>
</dbReference>
<organism evidence="1 2">
    <name type="scientific">Actinomadura meyerae</name>
    <dbReference type="NCBI Taxonomy" id="240840"/>
    <lineage>
        <taxon>Bacteria</taxon>
        <taxon>Bacillati</taxon>
        <taxon>Actinomycetota</taxon>
        <taxon>Actinomycetes</taxon>
        <taxon>Streptosporangiales</taxon>
        <taxon>Thermomonosporaceae</taxon>
        <taxon>Actinomadura</taxon>
    </lineage>
</organism>
<dbReference type="InterPro" id="IPR027417">
    <property type="entry name" value="P-loop_NTPase"/>
</dbReference>
<protein>
    <recommendedName>
        <fullName evidence="3">ATP-binding cassette, subfamily B</fullName>
    </recommendedName>
</protein>
<dbReference type="GO" id="GO:0015421">
    <property type="term" value="F:ABC-type oligopeptide transporter activity"/>
    <property type="evidence" value="ECO:0007669"/>
    <property type="project" value="TreeGrafter"/>
</dbReference>
<evidence type="ECO:0000313" key="1">
    <source>
        <dbReference type="EMBL" id="SNS30779.1"/>
    </source>
</evidence>
<name>A0A239DEI0_9ACTN</name>